<dbReference type="Proteomes" id="UP000034841">
    <property type="component" value="Unassembled WGS sequence"/>
</dbReference>
<accession>A0A0F8DJZ2</accession>
<keyword evidence="2" id="KW-0732">Signal</keyword>
<feature type="chain" id="PRO_5002528475" description="Infection structure specific protein" evidence="2">
    <location>
        <begin position="21"/>
        <end position="217"/>
    </location>
</feature>
<gene>
    <name evidence="3" type="ORF">CFO_g1431</name>
</gene>
<proteinExistence type="predicted"/>
<dbReference type="OrthoDB" id="3561078at2759"/>
<reference evidence="3 4" key="1">
    <citation type="submission" date="2015-04" db="EMBL/GenBank/DDBJ databases">
        <title>Genome sequence of Ceratocystis platani, a major pathogen of plane trees.</title>
        <authorList>
            <person name="Belbahri L."/>
        </authorList>
    </citation>
    <scope>NUCLEOTIDE SEQUENCE [LARGE SCALE GENOMIC DNA]</scope>
    <source>
        <strain evidence="3 4">CFO</strain>
    </source>
</reference>
<evidence type="ECO:0000313" key="3">
    <source>
        <dbReference type="EMBL" id="KKF96204.1"/>
    </source>
</evidence>
<dbReference type="EMBL" id="LBBL01000056">
    <property type="protein sequence ID" value="KKF96204.1"/>
    <property type="molecule type" value="Genomic_DNA"/>
</dbReference>
<evidence type="ECO:0000256" key="1">
    <source>
        <dbReference type="SAM" id="MobiDB-lite"/>
    </source>
</evidence>
<keyword evidence="4" id="KW-1185">Reference proteome</keyword>
<protein>
    <recommendedName>
        <fullName evidence="5">Infection structure specific protein</fullName>
    </recommendedName>
</protein>
<feature type="region of interest" description="Disordered" evidence="1">
    <location>
        <begin position="161"/>
        <end position="181"/>
    </location>
</feature>
<sequence>MLSNPLILAAISGLVPAALAIHNADFDILAGQVVRNQIAPTPHARVEDRDTKLSDILAMALWIPSSCHDELSFITEAPAAEGALEAYEDSGVDPCLTKIPTSLSRDYASYSSKVLSWIFAHNEDVMSLYSCLGTMTDQIESTTYCDAVVLTTAEVIASENSQATGTQGGSTNSGSAAATATSSGASATSSTESAAGRVFSGLHALAVAGIFAVAIAL</sequence>
<feature type="signal peptide" evidence="2">
    <location>
        <begin position="1"/>
        <end position="20"/>
    </location>
</feature>
<comment type="caution">
    <text evidence="3">The sequence shown here is derived from an EMBL/GenBank/DDBJ whole genome shotgun (WGS) entry which is preliminary data.</text>
</comment>
<organism evidence="3 4">
    <name type="scientific">Ceratocystis fimbriata f. sp. platani</name>
    <dbReference type="NCBI Taxonomy" id="88771"/>
    <lineage>
        <taxon>Eukaryota</taxon>
        <taxon>Fungi</taxon>
        <taxon>Dikarya</taxon>
        <taxon>Ascomycota</taxon>
        <taxon>Pezizomycotina</taxon>
        <taxon>Sordariomycetes</taxon>
        <taxon>Hypocreomycetidae</taxon>
        <taxon>Microascales</taxon>
        <taxon>Ceratocystidaceae</taxon>
        <taxon>Ceratocystis</taxon>
    </lineage>
</organism>
<dbReference type="AlphaFoldDB" id="A0A0F8DJZ2"/>
<evidence type="ECO:0000313" key="4">
    <source>
        <dbReference type="Proteomes" id="UP000034841"/>
    </source>
</evidence>
<evidence type="ECO:0000256" key="2">
    <source>
        <dbReference type="SAM" id="SignalP"/>
    </source>
</evidence>
<evidence type="ECO:0008006" key="5">
    <source>
        <dbReference type="Google" id="ProtNLM"/>
    </source>
</evidence>
<name>A0A0F8DJZ2_CERFI</name>